<feature type="compositionally biased region" description="Polar residues" evidence="1">
    <location>
        <begin position="425"/>
        <end position="439"/>
    </location>
</feature>
<gene>
    <name evidence="3" type="ORF">C4K68_13625</name>
</gene>
<dbReference type="AlphaFoldDB" id="A0A2S5KR78"/>
<evidence type="ECO:0000313" key="4">
    <source>
        <dbReference type="Proteomes" id="UP000238196"/>
    </source>
</evidence>
<feature type="region of interest" description="Disordered" evidence="1">
    <location>
        <begin position="425"/>
        <end position="447"/>
    </location>
</feature>
<reference evidence="3 4" key="1">
    <citation type="submission" date="2018-02" db="EMBL/GenBank/DDBJ databases">
        <title>novel marine gammaproteobacteria from coastal saline agro ecosystem.</title>
        <authorList>
            <person name="Krishnan R."/>
            <person name="Ramesh Kumar N."/>
        </authorList>
    </citation>
    <scope>NUCLEOTIDE SEQUENCE [LARGE SCALE GENOMIC DNA]</scope>
    <source>
        <strain evidence="3 4">228</strain>
    </source>
</reference>
<dbReference type="EMBL" id="PRLP01000041">
    <property type="protein sequence ID" value="PPC76766.1"/>
    <property type="molecule type" value="Genomic_DNA"/>
</dbReference>
<feature type="transmembrane region" description="Helical" evidence="2">
    <location>
        <begin position="25"/>
        <end position="44"/>
    </location>
</feature>
<organism evidence="3 4">
    <name type="scientific">Proteobacteria bacterium 228</name>
    <dbReference type="NCBI Taxonomy" id="2083153"/>
    <lineage>
        <taxon>Bacteria</taxon>
        <taxon>Pseudomonadati</taxon>
        <taxon>Pseudomonadota</taxon>
    </lineage>
</organism>
<sequence>MLDLLAHLWPDFSLMLSGESAGISAWFWSVTFVLFLGSCVALGVHSFRFKARMQALHSLLEGQSKETLAQNRRETLHKADELKAPNVGMLWREFDESLVLSSDQKQLFNTLDAEHFFNPRTLAGGLTASRLLAAAPSFLVAIGVLGTFVGLTVGLEGLAGSTDEIEKLKLGINTLISGAAVAFMTSVWGVLFSLLLNFIEKIVERAALQRIQALQHKIDALYPRIPAEQSLVHIAEYGKESKEALQELHERIGERLQETLTGMSESMQTAFTDALNNIMAPAIQTLVSTTSQQSTQVLESLVGNFMEGMTSVGREQGQQMQQAAADVNAAVSGMSERLNQLFSSLSEQQSQQMAVAQQQSTAFEAQLQRISGSADERQAQMEQRFSELMAGLSGQLQNQLGAVQQRDEERQALFERVLGQASSSQTAMLEQFSQSSREQMQAMAEAGNERHNNLEKVFSRLMMNLNTQLDTQMDAAEQREQARSQRHEQQQAELLERQQQMLGSLGQSSQQQISALNEAAAQQQRELQSTVDKLLGGLTTQISTQSEQAEAREQARQERFQQQLEQVALQQQELLARLASAVQATQQQTRLMAEQHQQLLGQLKQATEAAAQSSKHMDSSANQLGLLSANVRSAAELLGQRLEQVTARIEQAGGQNAELAGQLQQQATTLAQLQSALLEGAQRFEQAASEARNGFGAMKTTQQEFLAGVRHEFASLGEVLREQVEAVEKQAEEWLRSYAGEVRVQTEDRMNKWNEVSLRYADDMHRIVQNMSSILDELEAR</sequence>
<evidence type="ECO:0000313" key="3">
    <source>
        <dbReference type="EMBL" id="PPC76766.1"/>
    </source>
</evidence>
<accession>A0A2S5KR78</accession>
<feature type="transmembrane region" description="Helical" evidence="2">
    <location>
        <begin position="131"/>
        <end position="155"/>
    </location>
</feature>
<keyword evidence="2" id="KW-0472">Membrane</keyword>
<keyword evidence="2" id="KW-1133">Transmembrane helix</keyword>
<evidence type="ECO:0000256" key="2">
    <source>
        <dbReference type="SAM" id="Phobius"/>
    </source>
</evidence>
<dbReference type="SUPFAM" id="SSF58113">
    <property type="entry name" value="Apolipoprotein A-I"/>
    <property type="match status" value="1"/>
</dbReference>
<keyword evidence="2" id="KW-0812">Transmembrane</keyword>
<name>A0A2S5KR78_9PROT</name>
<proteinExistence type="predicted"/>
<comment type="caution">
    <text evidence="3">The sequence shown here is derived from an EMBL/GenBank/DDBJ whole genome shotgun (WGS) entry which is preliminary data.</text>
</comment>
<feature type="transmembrane region" description="Helical" evidence="2">
    <location>
        <begin position="175"/>
        <end position="199"/>
    </location>
</feature>
<protein>
    <submittedName>
        <fullName evidence="3">Chemotaxis protein</fullName>
    </submittedName>
</protein>
<evidence type="ECO:0000256" key="1">
    <source>
        <dbReference type="SAM" id="MobiDB-lite"/>
    </source>
</evidence>
<dbReference type="OrthoDB" id="5149787at2"/>
<dbReference type="NCBIfam" id="NF033915">
    <property type="entry name" value="antiphage_ZorA_2"/>
    <property type="match status" value="1"/>
</dbReference>
<dbReference type="Proteomes" id="UP000238196">
    <property type="component" value="Unassembled WGS sequence"/>
</dbReference>